<accession>S8D720</accession>
<dbReference type="GO" id="GO:0042273">
    <property type="term" value="P:ribosomal large subunit biogenesis"/>
    <property type="evidence" value="ECO:0007669"/>
    <property type="project" value="TreeGrafter"/>
</dbReference>
<dbReference type="EMBL" id="AUSU01000503">
    <property type="protein sequence ID" value="EPS73246.1"/>
    <property type="molecule type" value="Genomic_DNA"/>
</dbReference>
<comment type="subcellular location">
    <subcellularLocation>
        <location evidence="1">Nucleus</location>
    </subcellularLocation>
</comment>
<evidence type="ECO:0000313" key="5">
    <source>
        <dbReference type="Proteomes" id="UP000015453"/>
    </source>
</evidence>
<sequence>DGELSDQADPSDFDLSKAKLLTLTNQKVTTWHCMVKEDRDEAALVNLLNAFRAACHYGAEAAVYRIENCETFYNILHSTLSSAPDSFLALFQISSSKSGKEVLFQLSKASKWKSLRPLVKSFVRSTLFLLNQVTDRDILRFVLTNLRAALVFFAAFPLLIPPLVKVCVHLWATRDETLSSASFSILRDLVVVFGSIDLETCLGKMFRAFLSRSRAAQISDVASIQFLRDCLVQLCSVDLQKSSLKVSASTNQISKLLSWGLKTKKKEAIRRLCSFEYVNCIDLWVSFIAAYMTDCDVKYAYFMIIRVINGVALMFPGPRYFPLRLRCIEWLNNLSRSSGNFIPVTSIVLDIFEYKFVKEGKKAESCVDMSSVLKVPKRYLKSKTFQEECFRCAVEQMSFHFSQWSFHISFPDLAAIPLVRLNRALETTTCESLRRMVKRLIVQVEQNAEFVQKKRDEIAVSPSDHQSADMFLQV</sequence>
<evidence type="ECO:0000313" key="4">
    <source>
        <dbReference type="EMBL" id="EPS73246.1"/>
    </source>
</evidence>
<dbReference type="GO" id="GO:0005654">
    <property type="term" value="C:nucleoplasm"/>
    <property type="evidence" value="ECO:0007669"/>
    <property type="project" value="TreeGrafter"/>
</dbReference>
<dbReference type="InterPro" id="IPR005343">
    <property type="entry name" value="Noc2"/>
</dbReference>
<dbReference type="AlphaFoldDB" id="S8D720"/>
<organism evidence="4 5">
    <name type="scientific">Genlisea aurea</name>
    <dbReference type="NCBI Taxonomy" id="192259"/>
    <lineage>
        <taxon>Eukaryota</taxon>
        <taxon>Viridiplantae</taxon>
        <taxon>Streptophyta</taxon>
        <taxon>Embryophyta</taxon>
        <taxon>Tracheophyta</taxon>
        <taxon>Spermatophyta</taxon>
        <taxon>Magnoliopsida</taxon>
        <taxon>eudicotyledons</taxon>
        <taxon>Gunneridae</taxon>
        <taxon>Pentapetalae</taxon>
        <taxon>asterids</taxon>
        <taxon>lamiids</taxon>
        <taxon>Lamiales</taxon>
        <taxon>Lentibulariaceae</taxon>
        <taxon>Genlisea</taxon>
    </lineage>
</organism>
<dbReference type="Pfam" id="PF03715">
    <property type="entry name" value="Noc2"/>
    <property type="match status" value="1"/>
</dbReference>
<dbReference type="GO" id="GO:0005730">
    <property type="term" value="C:nucleolus"/>
    <property type="evidence" value="ECO:0007669"/>
    <property type="project" value="TreeGrafter"/>
</dbReference>
<evidence type="ECO:0000256" key="2">
    <source>
        <dbReference type="ARBA" id="ARBA00005907"/>
    </source>
</evidence>
<comment type="caution">
    <text evidence="4">The sequence shown here is derived from an EMBL/GenBank/DDBJ whole genome shotgun (WGS) entry which is preliminary data.</text>
</comment>
<dbReference type="OrthoDB" id="10266662at2759"/>
<dbReference type="Proteomes" id="UP000015453">
    <property type="component" value="Unassembled WGS sequence"/>
</dbReference>
<proteinExistence type="inferred from homology"/>
<dbReference type="GO" id="GO:0030691">
    <property type="term" value="C:Noc2p-Noc3p complex"/>
    <property type="evidence" value="ECO:0007669"/>
    <property type="project" value="TreeGrafter"/>
</dbReference>
<reference evidence="4 5" key="1">
    <citation type="journal article" date="2013" name="BMC Genomics">
        <title>The miniature genome of a carnivorous plant Genlisea aurea contains a low number of genes and short non-coding sequences.</title>
        <authorList>
            <person name="Leushkin E.V."/>
            <person name="Sutormin R.A."/>
            <person name="Nabieva E.R."/>
            <person name="Penin A.A."/>
            <person name="Kondrashov A.S."/>
            <person name="Logacheva M.D."/>
        </authorList>
    </citation>
    <scope>NUCLEOTIDE SEQUENCE [LARGE SCALE GENOMIC DNA]</scope>
</reference>
<feature type="non-terminal residue" evidence="4">
    <location>
        <position position="474"/>
    </location>
</feature>
<evidence type="ECO:0000256" key="1">
    <source>
        <dbReference type="ARBA" id="ARBA00004123"/>
    </source>
</evidence>
<comment type="similarity">
    <text evidence="2">Belongs to the NOC2 family.</text>
</comment>
<evidence type="ECO:0008006" key="6">
    <source>
        <dbReference type="Google" id="ProtNLM"/>
    </source>
</evidence>
<name>S8D720_9LAMI</name>
<dbReference type="GO" id="GO:0030690">
    <property type="term" value="C:Noc1p-Noc2p complex"/>
    <property type="evidence" value="ECO:0007669"/>
    <property type="project" value="TreeGrafter"/>
</dbReference>
<dbReference type="PANTHER" id="PTHR12687:SF8">
    <property type="entry name" value="PROTEIN REBELOTE"/>
    <property type="match status" value="1"/>
</dbReference>
<feature type="non-terminal residue" evidence="4">
    <location>
        <position position="1"/>
    </location>
</feature>
<gene>
    <name evidence="4" type="ORF">M569_01510</name>
</gene>
<dbReference type="PANTHER" id="PTHR12687">
    <property type="entry name" value="NUCLEOLAR COMPLEX 2 AND RAD4-RELATED"/>
    <property type="match status" value="1"/>
</dbReference>
<evidence type="ECO:0000256" key="3">
    <source>
        <dbReference type="ARBA" id="ARBA00023242"/>
    </source>
</evidence>
<keyword evidence="5" id="KW-1185">Reference proteome</keyword>
<protein>
    <recommendedName>
        <fullName evidence="6">Nucleolar complex protein 2 homolog</fullName>
    </recommendedName>
</protein>
<keyword evidence="3" id="KW-0539">Nucleus</keyword>